<evidence type="ECO:0000256" key="6">
    <source>
        <dbReference type="RuleBase" id="RU361235"/>
    </source>
</evidence>
<dbReference type="GO" id="GO:0052689">
    <property type="term" value="F:carboxylic ester hydrolase activity"/>
    <property type="evidence" value="ECO:0007669"/>
    <property type="project" value="UniProtKB-KW"/>
</dbReference>
<reference evidence="8" key="1">
    <citation type="journal article" date="2016" name="Insect Biochem. Mol. Biol.">
        <title>Multifaceted biological insights from a draft genome sequence of the tobacco hornworm moth, Manduca sexta.</title>
        <authorList>
            <person name="Kanost M.R."/>
            <person name="Arrese E.L."/>
            <person name="Cao X."/>
            <person name="Chen Y.R."/>
            <person name="Chellapilla S."/>
            <person name="Goldsmith M.R."/>
            <person name="Grosse-Wilde E."/>
            <person name="Heckel D.G."/>
            <person name="Herndon N."/>
            <person name="Jiang H."/>
            <person name="Papanicolaou A."/>
            <person name="Qu J."/>
            <person name="Soulages J.L."/>
            <person name="Vogel H."/>
            <person name="Walters J."/>
            <person name="Waterhouse R.M."/>
            <person name="Ahn S.J."/>
            <person name="Almeida F.C."/>
            <person name="An C."/>
            <person name="Aqrawi P."/>
            <person name="Bretschneider A."/>
            <person name="Bryant W.B."/>
            <person name="Bucks S."/>
            <person name="Chao H."/>
            <person name="Chevignon G."/>
            <person name="Christen J.M."/>
            <person name="Clarke D.F."/>
            <person name="Dittmer N.T."/>
            <person name="Ferguson L.C.F."/>
            <person name="Garavelou S."/>
            <person name="Gordon K.H.J."/>
            <person name="Gunaratna R.T."/>
            <person name="Han Y."/>
            <person name="Hauser F."/>
            <person name="He Y."/>
            <person name="Heidel-Fischer H."/>
            <person name="Hirsh A."/>
            <person name="Hu Y."/>
            <person name="Jiang H."/>
            <person name="Kalra D."/>
            <person name="Klinner C."/>
            <person name="Konig C."/>
            <person name="Kovar C."/>
            <person name="Kroll A.R."/>
            <person name="Kuwar S.S."/>
            <person name="Lee S.L."/>
            <person name="Lehman R."/>
            <person name="Li K."/>
            <person name="Li Z."/>
            <person name="Liang H."/>
            <person name="Lovelace S."/>
            <person name="Lu Z."/>
            <person name="Mansfield J.H."/>
            <person name="McCulloch K.J."/>
            <person name="Mathew T."/>
            <person name="Morton B."/>
            <person name="Muzny D.M."/>
            <person name="Neunemann D."/>
            <person name="Ongeri F."/>
            <person name="Pauchet Y."/>
            <person name="Pu L.L."/>
            <person name="Pyrousis I."/>
            <person name="Rao X.J."/>
            <person name="Redding A."/>
            <person name="Roesel C."/>
            <person name="Sanchez-Gracia A."/>
            <person name="Schaack S."/>
            <person name="Shukla A."/>
            <person name="Tetreau G."/>
            <person name="Wang Y."/>
            <person name="Xiong G.H."/>
            <person name="Traut W."/>
            <person name="Walsh T.K."/>
            <person name="Worley K.C."/>
            <person name="Wu D."/>
            <person name="Wu W."/>
            <person name="Wu Y.Q."/>
            <person name="Zhang X."/>
            <person name="Zou Z."/>
            <person name="Zucker H."/>
            <person name="Briscoe A.D."/>
            <person name="Burmester T."/>
            <person name="Clem R.J."/>
            <person name="Feyereisen R."/>
            <person name="Grimmelikhuijzen C.J.P."/>
            <person name="Hamodrakas S.J."/>
            <person name="Hansson B.S."/>
            <person name="Huguet E."/>
            <person name="Jermiin L.S."/>
            <person name="Lan Q."/>
            <person name="Lehman H.K."/>
            <person name="Lorenzen M."/>
            <person name="Merzendorfer H."/>
            <person name="Michalopoulos I."/>
            <person name="Morton D.B."/>
            <person name="Muthukrishnan S."/>
            <person name="Oakeshott J.G."/>
            <person name="Palmer W."/>
            <person name="Park Y."/>
            <person name="Passarelli A.L."/>
            <person name="Rozas J."/>
            <person name="Schwartz L.M."/>
            <person name="Smith W."/>
            <person name="Southgate A."/>
            <person name="Vilcinskas A."/>
            <person name="Vogt R."/>
            <person name="Wang P."/>
            <person name="Werren J."/>
            <person name="Yu X.Q."/>
            <person name="Zhou J.J."/>
            <person name="Brown S.J."/>
            <person name="Scherer S.E."/>
            <person name="Richards S."/>
            <person name="Blissard G.W."/>
        </authorList>
    </citation>
    <scope>NUCLEOTIDE SEQUENCE</scope>
</reference>
<evidence type="ECO:0000256" key="5">
    <source>
        <dbReference type="ARBA" id="ARBA00023180"/>
    </source>
</evidence>
<evidence type="ECO:0000256" key="2">
    <source>
        <dbReference type="ARBA" id="ARBA00022487"/>
    </source>
</evidence>
<evidence type="ECO:0000256" key="4">
    <source>
        <dbReference type="ARBA" id="ARBA00023157"/>
    </source>
</evidence>
<evidence type="ECO:0000256" key="1">
    <source>
        <dbReference type="ARBA" id="ARBA00005964"/>
    </source>
</evidence>
<sequence length="541" mass="61242">MLRRIITIVAVISIVHAKNDRIPNYRNVMTEGGLVRGTRVESEEYFAFLGIPYAAQPTSYNRFKPPLPPLPWDGIYEANRTVKCPQRGKGDENCLVVNVFTPVKVPKNPLPVLVYIHGGSFLLGTGQTSGVGPLIKEDIIVVTMNYRLGVLGFLCLGIEEAPGNAGLKDQIAALLWVRNNINNFGGNPEDVTIYGMSAGGAAVEYQVLSKMGYGLFKQAIVESGAATSVWSFDANPIKTAIDMAQLLDFPNTTNVYEMIDYYRSVPAELISAMNYDYYNRLTDGTFGFVPCAEREIPYIEAFITESPYEILTKEKYNKIPMIFVFATLEGLFLRSSEFYEQNYKDRMQTKFLDFLPADLVFDTCEIKQDIATNIKHFYFGNKTIGDDTIIEYLNYFGDSLVLNAFFNSAEIHSKSNPVYLMEFAYKGGMGSYEEFYKNINIAGHGDVVKHVFLNKPINDESDKLAVGRMAKLIANFVKFGNPTTCRTELLPILWPPIQPNNVTCLHFDRDLQIIEEPYWDRKTFWDQLYAKFRRPTSFDKS</sequence>
<feature type="domain" description="Carboxylesterase type B" evidence="7">
    <location>
        <begin position="27"/>
        <end position="519"/>
    </location>
</feature>
<keyword evidence="6" id="KW-0732">Signal</keyword>
<dbReference type="PANTHER" id="PTHR43142:SF1">
    <property type="entry name" value="CARBOXYLIC ESTER HYDROLASE"/>
    <property type="match status" value="1"/>
</dbReference>
<gene>
    <name evidence="8" type="ORF">O3G_MSEX002114</name>
</gene>
<keyword evidence="3 6" id="KW-0378">Hydrolase</keyword>
<dbReference type="Proteomes" id="UP000791440">
    <property type="component" value="Unassembled WGS sequence"/>
</dbReference>
<dbReference type="EMBL" id="JH668290">
    <property type="protein sequence ID" value="KAG6441953.1"/>
    <property type="molecule type" value="Genomic_DNA"/>
</dbReference>
<accession>A0A922CD99</accession>
<dbReference type="Gene3D" id="3.40.50.1820">
    <property type="entry name" value="alpha/beta hydrolase"/>
    <property type="match status" value="1"/>
</dbReference>
<dbReference type="InterPro" id="IPR029058">
    <property type="entry name" value="AB_hydrolase_fold"/>
</dbReference>
<organism evidence="8 10">
    <name type="scientific">Manduca sexta</name>
    <name type="common">Tobacco hawkmoth</name>
    <name type="synonym">Tobacco hornworm</name>
    <dbReference type="NCBI Taxonomy" id="7130"/>
    <lineage>
        <taxon>Eukaryota</taxon>
        <taxon>Metazoa</taxon>
        <taxon>Ecdysozoa</taxon>
        <taxon>Arthropoda</taxon>
        <taxon>Hexapoda</taxon>
        <taxon>Insecta</taxon>
        <taxon>Pterygota</taxon>
        <taxon>Neoptera</taxon>
        <taxon>Endopterygota</taxon>
        <taxon>Lepidoptera</taxon>
        <taxon>Glossata</taxon>
        <taxon>Ditrysia</taxon>
        <taxon>Bombycoidea</taxon>
        <taxon>Sphingidae</taxon>
        <taxon>Sphinginae</taxon>
        <taxon>Sphingini</taxon>
        <taxon>Manduca</taxon>
    </lineage>
</organism>
<reference evidence="9" key="3">
    <citation type="journal article" date="2022" name="Insect Sci.">
        <title>Genome-wide identification, classification, and expression profiling of serine esterases and other esterase-related proteins in the tobacco hornworm, Manduca sexta.</title>
        <authorList>
            <person name="Miao Z."/>
            <person name="Xiong C."/>
            <person name="Cao X."/>
            <person name="Shan T."/>
            <person name="Jin Q."/>
            <person name="Jiang H."/>
        </authorList>
    </citation>
    <scope>NUCLEOTIDE SEQUENCE</scope>
    <source>
        <strain evidence="9">AE30</strain>
    </source>
</reference>
<dbReference type="EMBL" id="ON929205">
    <property type="protein sequence ID" value="UXP71987.1"/>
    <property type="molecule type" value="mRNA"/>
</dbReference>
<comment type="similarity">
    <text evidence="1 6">Belongs to the type-B carboxylesterase/lipase family.</text>
</comment>
<dbReference type="AlphaFoldDB" id="A0A922CD99"/>
<keyword evidence="10" id="KW-1185">Reference proteome</keyword>
<reference evidence="8" key="2">
    <citation type="submission" date="2020-12" db="EMBL/GenBank/DDBJ databases">
        <authorList>
            <person name="Kanost M."/>
        </authorList>
    </citation>
    <scope>NUCLEOTIDE SEQUENCE</scope>
</reference>
<dbReference type="Pfam" id="PF00135">
    <property type="entry name" value="COesterase"/>
    <property type="match status" value="1"/>
</dbReference>
<dbReference type="EMBL" id="JH668290">
    <property type="protein sequence ID" value="KAG6441952.1"/>
    <property type="molecule type" value="Genomic_DNA"/>
</dbReference>
<name>A0A922CD99_MANSE</name>
<dbReference type="InterPro" id="IPR019826">
    <property type="entry name" value="Carboxylesterase_B_AS"/>
</dbReference>
<keyword evidence="2" id="KW-0719">Serine esterase</keyword>
<evidence type="ECO:0000313" key="8">
    <source>
        <dbReference type="EMBL" id="KAG6441952.1"/>
    </source>
</evidence>
<evidence type="ECO:0000256" key="3">
    <source>
        <dbReference type="ARBA" id="ARBA00022801"/>
    </source>
</evidence>
<proteinExistence type="evidence at transcript level"/>
<dbReference type="SUPFAM" id="SSF53474">
    <property type="entry name" value="alpha/beta-Hydrolases"/>
    <property type="match status" value="1"/>
</dbReference>
<dbReference type="PROSITE" id="PS00122">
    <property type="entry name" value="CARBOXYLESTERASE_B_1"/>
    <property type="match status" value="1"/>
</dbReference>
<feature type="signal peptide" evidence="6">
    <location>
        <begin position="1"/>
        <end position="17"/>
    </location>
</feature>
<protein>
    <recommendedName>
        <fullName evidence="6">Carboxylic ester hydrolase</fullName>
        <ecNumber evidence="6">3.1.1.-</ecNumber>
    </recommendedName>
</protein>
<keyword evidence="4" id="KW-1015">Disulfide bond</keyword>
<dbReference type="PANTHER" id="PTHR43142">
    <property type="entry name" value="CARBOXYLIC ESTER HYDROLASE"/>
    <property type="match status" value="1"/>
</dbReference>
<evidence type="ECO:0000313" key="10">
    <source>
        <dbReference type="Proteomes" id="UP000791440"/>
    </source>
</evidence>
<keyword evidence="5" id="KW-0325">Glycoprotein</keyword>
<dbReference type="InterPro" id="IPR002018">
    <property type="entry name" value="CarbesteraseB"/>
</dbReference>
<evidence type="ECO:0000313" key="9">
    <source>
        <dbReference type="EMBL" id="UXP71987.1"/>
    </source>
</evidence>
<feature type="chain" id="PRO_5039737697" description="Carboxylic ester hydrolase" evidence="6">
    <location>
        <begin position="18"/>
        <end position="541"/>
    </location>
</feature>
<dbReference type="EC" id="3.1.1.-" evidence="6"/>
<evidence type="ECO:0000259" key="7">
    <source>
        <dbReference type="Pfam" id="PF00135"/>
    </source>
</evidence>